<dbReference type="HAMAP" id="MF_00321">
    <property type="entry name" value="GTPase_EngB"/>
    <property type="match status" value="1"/>
</dbReference>
<keyword evidence="14" id="KW-1185">Reference proteome</keyword>
<evidence type="ECO:0000256" key="7">
    <source>
        <dbReference type="ARBA" id="ARBA00023134"/>
    </source>
</evidence>
<dbReference type="FunCoup" id="A0A6N7EZC0">
    <property type="interactions" value="370"/>
</dbReference>
<accession>A0A6N7EZC0</accession>
<dbReference type="EMBL" id="WHNW01000003">
    <property type="protein sequence ID" value="MPV85848.1"/>
    <property type="molecule type" value="Genomic_DNA"/>
</dbReference>
<dbReference type="Pfam" id="PF01926">
    <property type="entry name" value="MMR_HSR1"/>
    <property type="match status" value="1"/>
</dbReference>
<evidence type="ECO:0000256" key="8">
    <source>
        <dbReference type="ARBA" id="ARBA00023210"/>
    </source>
</evidence>
<comment type="cofactor">
    <cofactor evidence="1">
        <name>Mg(2+)</name>
        <dbReference type="ChEBI" id="CHEBI:18420"/>
    </cofactor>
</comment>
<keyword evidence="9 10" id="KW-0131">Cell cycle</keyword>
<dbReference type="PROSITE" id="PS51706">
    <property type="entry name" value="G_ENGB"/>
    <property type="match status" value="1"/>
</dbReference>
<dbReference type="InterPro" id="IPR019987">
    <property type="entry name" value="GTP-bd_ribosome_bio_YsxC"/>
</dbReference>
<comment type="function">
    <text evidence="10">Necessary for normal cell division and for the maintenance of normal septation.</text>
</comment>
<dbReference type="Proteomes" id="UP000471298">
    <property type="component" value="Unassembled WGS sequence"/>
</dbReference>
<dbReference type="AlphaFoldDB" id="A0A6N7EZC0"/>
<dbReference type="FunFam" id="3.40.50.300:FF:000098">
    <property type="entry name" value="Probable GTP-binding protein EngB"/>
    <property type="match status" value="1"/>
</dbReference>
<dbReference type="GO" id="GO:0046872">
    <property type="term" value="F:metal ion binding"/>
    <property type="evidence" value="ECO:0007669"/>
    <property type="project" value="UniProtKB-KW"/>
</dbReference>
<feature type="region of interest" description="Disordered" evidence="11">
    <location>
        <begin position="201"/>
        <end position="255"/>
    </location>
</feature>
<keyword evidence="4" id="KW-0479">Metal-binding</keyword>
<gene>
    <name evidence="10" type="primary">engB</name>
    <name evidence="13" type="ORF">GCU85_03730</name>
</gene>
<evidence type="ECO:0000256" key="1">
    <source>
        <dbReference type="ARBA" id="ARBA00001946"/>
    </source>
</evidence>
<organism evidence="13 14">
    <name type="scientific">Ostreibacterium oceani</name>
    <dbReference type="NCBI Taxonomy" id="2654998"/>
    <lineage>
        <taxon>Bacteria</taxon>
        <taxon>Pseudomonadati</taxon>
        <taxon>Pseudomonadota</taxon>
        <taxon>Gammaproteobacteria</taxon>
        <taxon>Cardiobacteriales</taxon>
        <taxon>Ostreibacteriaceae</taxon>
        <taxon>Ostreibacterium</taxon>
    </lineage>
</organism>
<dbReference type="GO" id="GO:0005525">
    <property type="term" value="F:GTP binding"/>
    <property type="evidence" value="ECO:0007669"/>
    <property type="project" value="UniProtKB-UniRule"/>
</dbReference>
<dbReference type="CDD" id="cd01876">
    <property type="entry name" value="YihA_EngB"/>
    <property type="match status" value="1"/>
</dbReference>
<evidence type="ECO:0000256" key="11">
    <source>
        <dbReference type="SAM" id="MobiDB-lite"/>
    </source>
</evidence>
<keyword evidence="7 10" id="KW-0342">GTP-binding</keyword>
<evidence type="ECO:0000256" key="9">
    <source>
        <dbReference type="ARBA" id="ARBA00023306"/>
    </source>
</evidence>
<evidence type="ECO:0000256" key="3">
    <source>
        <dbReference type="ARBA" id="ARBA00022618"/>
    </source>
</evidence>
<evidence type="ECO:0000259" key="12">
    <source>
        <dbReference type="PROSITE" id="PS51706"/>
    </source>
</evidence>
<dbReference type="GO" id="GO:0005829">
    <property type="term" value="C:cytosol"/>
    <property type="evidence" value="ECO:0007669"/>
    <property type="project" value="TreeGrafter"/>
</dbReference>
<dbReference type="InParanoid" id="A0A6N7EZC0"/>
<protein>
    <recommendedName>
        <fullName evidence="10">Probable GTP-binding protein EngB</fullName>
    </recommendedName>
</protein>
<keyword evidence="6" id="KW-0460">Magnesium</keyword>
<dbReference type="GO" id="GO:0000917">
    <property type="term" value="P:division septum assembly"/>
    <property type="evidence" value="ECO:0007669"/>
    <property type="project" value="UniProtKB-KW"/>
</dbReference>
<proteinExistence type="inferred from homology"/>
<dbReference type="InterPro" id="IPR027417">
    <property type="entry name" value="P-loop_NTPase"/>
</dbReference>
<evidence type="ECO:0000256" key="6">
    <source>
        <dbReference type="ARBA" id="ARBA00022842"/>
    </source>
</evidence>
<dbReference type="RefSeq" id="WP_152809511.1">
    <property type="nucleotide sequence ID" value="NZ_WHNW01000003.1"/>
</dbReference>
<comment type="caution">
    <text evidence="13">The sequence shown here is derived from an EMBL/GenBank/DDBJ whole genome shotgun (WGS) entry which is preliminary data.</text>
</comment>
<dbReference type="InterPro" id="IPR030393">
    <property type="entry name" value="G_ENGB_dom"/>
</dbReference>
<feature type="compositionally biased region" description="Acidic residues" evidence="11">
    <location>
        <begin position="208"/>
        <end position="240"/>
    </location>
</feature>
<evidence type="ECO:0000256" key="4">
    <source>
        <dbReference type="ARBA" id="ARBA00022723"/>
    </source>
</evidence>
<evidence type="ECO:0000256" key="2">
    <source>
        <dbReference type="ARBA" id="ARBA00009638"/>
    </source>
</evidence>
<keyword evidence="5 10" id="KW-0547">Nucleotide-binding</keyword>
<comment type="similarity">
    <text evidence="2 10">Belongs to the TRAFAC class TrmE-Era-EngA-EngB-Septin-like GTPase superfamily. EngB GTPase family.</text>
</comment>
<dbReference type="Gene3D" id="3.40.50.300">
    <property type="entry name" value="P-loop containing nucleotide triphosphate hydrolases"/>
    <property type="match status" value="1"/>
</dbReference>
<dbReference type="InterPro" id="IPR006073">
    <property type="entry name" value="GTP-bd"/>
</dbReference>
<sequence length="255" mass="28540">MKSNYKNCTFFTSAANLSGCPESIREVAFAGRSNAGKSSALNYLTQQKIAKTSKTPGRTQLINFFALDEGYFLVDLPGYGYAKVSRTTREAWQQNLTDYLAAREPLIGLVIVMDCRHPFQPIDEMMLDFCGEVNLLAHVVLTKADKLSRSQQQQTLIRAENRLRRDWDFASAQLLSSSKKQGAETLSRVLDDWLYTDYSSLDSPYPDSPDDGLGDEFDSEFDSELDDELENGLDNGLDDDLANHPSDTQTKDDAC</sequence>
<name>A0A6N7EZC0_9GAMM</name>
<evidence type="ECO:0000256" key="10">
    <source>
        <dbReference type="HAMAP-Rule" id="MF_00321"/>
    </source>
</evidence>
<keyword evidence="8 10" id="KW-0717">Septation</keyword>
<evidence type="ECO:0000256" key="5">
    <source>
        <dbReference type="ARBA" id="ARBA00022741"/>
    </source>
</evidence>
<dbReference type="PANTHER" id="PTHR11649">
    <property type="entry name" value="MSS1/TRME-RELATED GTP-BINDING PROTEIN"/>
    <property type="match status" value="1"/>
</dbReference>
<dbReference type="SUPFAM" id="SSF52540">
    <property type="entry name" value="P-loop containing nucleoside triphosphate hydrolases"/>
    <property type="match status" value="1"/>
</dbReference>
<keyword evidence="3 10" id="KW-0132">Cell division</keyword>
<reference evidence="13 14" key="1">
    <citation type="submission" date="2019-10" db="EMBL/GenBank/DDBJ databases">
        <title>Cardiobacteriales fam. a chemoheterotrophic member of the order Cardiobacteriales, and proposal of Cardiobacteriales fam. nov.</title>
        <authorList>
            <person name="Wang C."/>
        </authorList>
    </citation>
    <scope>NUCLEOTIDE SEQUENCE [LARGE SCALE GENOMIC DNA]</scope>
    <source>
        <strain evidence="13 14">ML27</strain>
    </source>
</reference>
<dbReference type="NCBIfam" id="TIGR03598">
    <property type="entry name" value="GTPase_YsxC"/>
    <property type="match status" value="1"/>
</dbReference>
<dbReference type="PANTHER" id="PTHR11649:SF13">
    <property type="entry name" value="ENGB-TYPE G DOMAIN-CONTAINING PROTEIN"/>
    <property type="match status" value="1"/>
</dbReference>
<evidence type="ECO:0000313" key="14">
    <source>
        <dbReference type="Proteomes" id="UP000471298"/>
    </source>
</evidence>
<evidence type="ECO:0000313" key="13">
    <source>
        <dbReference type="EMBL" id="MPV85848.1"/>
    </source>
</evidence>
<feature type="domain" description="EngB-type G" evidence="12">
    <location>
        <begin position="23"/>
        <end position="196"/>
    </location>
</feature>